<dbReference type="GO" id="GO:0005886">
    <property type="term" value="C:plasma membrane"/>
    <property type="evidence" value="ECO:0007669"/>
    <property type="project" value="UniProtKB-SubCell"/>
</dbReference>
<evidence type="ECO:0000256" key="9">
    <source>
        <dbReference type="ARBA" id="ARBA00023224"/>
    </source>
</evidence>
<dbReference type="PANTHER" id="PTHR22752">
    <property type="entry name" value="G PROTEIN-COUPLED RECEPTOR"/>
    <property type="match status" value="1"/>
</dbReference>
<evidence type="ECO:0000256" key="2">
    <source>
        <dbReference type="ARBA" id="ARBA00010663"/>
    </source>
</evidence>
<dbReference type="GO" id="GO:0004930">
    <property type="term" value="F:G protein-coupled receptor activity"/>
    <property type="evidence" value="ECO:0007669"/>
    <property type="project" value="UniProtKB-KW"/>
</dbReference>
<feature type="signal peptide" evidence="12">
    <location>
        <begin position="1"/>
        <end position="20"/>
    </location>
</feature>
<evidence type="ECO:0000313" key="15">
    <source>
        <dbReference type="Proteomes" id="UP001187531"/>
    </source>
</evidence>
<name>A0AA88I3L4_ARTSF</name>
<comment type="similarity">
    <text evidence="2">Belongs to the G-protein coupled receptor 1 family.</text>
</comment>
<feature type="transmembrane region" description="Helical" evidence="11">
    <location>
        <begin position="137"/>
        <end position="159"/>
    </location>
</feature>
<dbReference type="CDD" id="cd00637">
    <property type="entry name" value="7tm_classA_rhodopsin-like"/>
    <property type="match status" value="1"/>
</dbReference>
<evidence type="ECO:0000256" key="6">
    <source>
        <dbReference type="ARBA" id="ARBA00023040"/>
    </source>
</evidence>
<evidence type="ECO:0000256" key="12">
    <source>
        <dbReference type="SAM" id="SignalP"/>
    </source>
</evidence>
<dbReference type="PANTHER" id="PTHR22752:SF1">
    <property type="entry name" value="G-PROTEIN COUPLED RECEPTOR 176"/>
    <property type="match status" value="1"/>
</dbReference>
<dbReference type="PROSITE" id="PS50262">
    <property type="entry name" value="G_PROTEIN_RECEP_F1_2"/>
    <property type="match status" value="1"/>
</dbReference>
<dbReference type="AlphaFoldDB" id="A0AA88I3L4"/>
<dbReference type="Pfam" id="PF00001">
    <property type="entry name" value="7tm_1"/>
    <property type="match status" value="1"/>
</dbReference>
<evidence type="ECO:0000256" key="4">
    <source>
        <dbReference type="ARBA" id="ARBA00022692"/>
    </source>
</evidence>
<feature type="transmembrane region" description="Helical" evidence="11">
    <location>
        <begin position="84"/>
        <end position="103"/>
    </location>
</feature>
<evidence type="ECO:0000256" key="7">
    <source>
        <dbReference type="ARBA" id="ARBA00023136"/>
    </source>
</evidence>
<proteinExistence type="inferred from homology"/>
<keyword evidence="12" id="KW-0732">Signal</keyword>
<accession>A0AA88I3L4</accession>
<feature type="transmembrane region" description="Helical" evidence="11">
    <location>
        <begin position="294"/>
        <end position="316"/>
    </location>
</feature>
<evidence type="ECO:0000259" key="13">
    <source>
        <dbReference type="PROSITE" id="PS50262"/>
    </source>
</evidence>
<keyword evidence="6" id="KW-0297">G-protein coupled receptor</keyword>
<dbReference type="EMBL" id="JAVRJZ010000013">
    <property type="protein sequence ID" value="KAK2714727.1"/>
    <property type="molecule type" value="Genomic_DNA"/>
</dbReference>
<organism evidence="14 15">
    <name type="scientific">Artemia franciscana</name>
    <name type="common">Brine shrimp</name>
    <name type="synonym">Artemia sanfranciscana</name>
    <dbReference type="NCBI Taxonomy" id="6661"/>
    <lineage>
        <taxon>Eukaryota</taxon>
        <taxon>Metazoa</taxon>
        <taxon>Ecdysozoa</taxon>
        <taxon>Arthropoda</taxon>
        <taxon>Crustacea</taxon>
        <taxon>Branchiopoda</taxon>
        <taxon>Anostraca</taxon>
        <taxon>Artemiidae</taxon>
        <taxon>Artemia</taxon>
    </lineage>
</organism>
<keyword evidence="3" id="KW-1003">Cell membrane</keyword>
<feature type="transmembrane region" description="Helical" evidence="11">
    <location>
        <begin position="36"/>
        <end position="63"/>
    </location>
</feature>
<dbReference type="Gene3D" id="1.20.1070.10">
    <property type="entry name" value="Rhodopsin 7-helix transmembrane proteins"/>
    <property type="match status" value="1"/>
</dbReference>
<protein>
    <recommendedName>
        <fullName evidence="13">G-protein coupled receptors family 1 profile domain-containing protein</fullName>
    </recommendedName>
</protein>
<comment type="caution">
    <text evidence="14">The sequence shown here is derived from an EMBL/GenBank/DDBJ whole genome shotgun (WGS) entry which is preliminary data.</text>
</comment>
<keyword evidence="7 11" id="KW-0472">Membrane</keyword>
<evidence type="ECO:0000256" key="10">
    <source>
        <dbReference type="SAM" id="MobiDB-lite"/>
    </source>
</evidence>
<keyword evidence="9" id="KW-0807">Transducer</keyword>
<evidence type="ECO:0000256" key="1">
    <source>
        <dbReference type="ARBA" id="ARBA00004651"/>
    </source>
</evidence>
<dbReference type="SUPFAM" id="SSF81321">
    <property type="entry name" value="Family A G protein-coupled receptor-like"/>
    <property type="match status" value="1"/>
</dbReference>
<feature type="chain" id="PRO_5041699433" description="G-protein coupled receptors family 1 profile domain-containing protein" evidence="12">
    <location>
        <begin position="21"/>
        <end position="410"/>
    </location>
</feature>
<evidence type="ECO:0000256" key="11">
    <source>
        <dbReference type="SAM" id="Phobius"/>
    </source>
</evidence>
<feature type="transmembrane region" description="Helical" evidence="11">
    <location>
        <begin position="259"/>
        <end position="279"/>
    </location>
</feature>
<evidence type="ECO:0000256" key="5">
    <source>
        <dbReference type="ARBA" id="ARBA00022989"/>
    </source>
</evidence>
<comment type="subcellular location">
    <subcellularLocation>
        <location evidence="1">Cell membrane</location>
        <topology evidence="1">Multi-pass membrane protein</topology>
    </subcellularLocation>
</comment>
<gene>
    <name evidence="14" type="ORF">QYM36_009070</name>
</gene>
<feature type="region of interest" description="Disordered" evidence="10">
    <location>
        <begin position="389"/>
        <end position="410"/>
    </location>
</feature>
<dbReference type="Proteomes" id="UP001187531">
    <property type="component" value="Unassembled WGS sequence"/>
</dbReference>
<reference evidence="14" key="1">
    <citation type="submission" date="2023-07" db="EMBL/GenBank/DDBJ databases">
        <title>Chromosome-level genome assembly of Artemia franciscana.</title>
        <authorList>
            <person name="Jo E."/>
        </authorList>
    </citation>
    <scope>NUCLEOTIDE SEQUENCE</scope>
    <source>
        <tissue evidence="14">Whole body</tissue>
    </source>
</reference>
<dbReference type="PRINTS" id="PR00237">
    <property type="entry name" value="GPCRRHODOPSN"/>
</dbReference>
<evidence type="ECO:0000256" key="3">
    <source>
        <dbReference type="ARBA" id="ARBA00022475"/>
    </source>
</evidence>
<keyword evidence="15" id="KW-1185">Reference proteome</keyword>
<sequence length="410" mass="45266">MSLLIMNLVATCIFLPLVFLDNVAKHPEESEDFSASIAMCSVGQFFASFVSTGSMVAALLIGLDQYFAVMDPLHYHSKITKARAYAMLVGKWVVSAVLAGFAVPDLTGKEMWKGCADIYDNIDIVSFQDVTFSSLTVVFLGVSVLLFIVPLLVLVWVYMRIYNAAHKNSQRTRRNSLSFSTNELVKLGTATPLMGNGQGPLSRANSTILTQQDVSAASVSSAKLSRSPSLRSTSSQLVHNLRYRISNASLFLYREEARAVRISVSVIVTLLLCLLPYHVSLVLNLLPNIQVPQYVNSCSFIAILCNSLLSPFLYAYRSRRLQKELRRLFGLSPHSSSSKKRRHRTVRRMVPVALSDPADEKKKDVNANRPIEMKEITNDIVITVTEDSRGSFSSGTTFPSSSMGDSDVSL</sequence>
<keyword evidence="4 11" id="KW-0812">Transmembrane</keyword>
<keyword evidence="5 11" id="KW-1133">Transmembrane helix</keyword>
<feature type="compositionally biased region" description="Low complexity" evidence="10">
    <location>
        <begin position="390"/>
        <end position="402"/>
    </location>
</feature>
<evidence type="ECO:0000256" key="8">
    <source>
        <dbReference type="ARBA" id="ARBA00023170"/>
    </source>
</evidence>
<evidence type="ECO:0000313" key="14">
    <source>
        <dbReference type="EMBL" id="KAK2714727.1"/>
    </source>
</evidence>
<feature type="domain" description="G-protein coupled receptors family 1 profile" evidence="13">
    <location>
        <begin position="1"/>
        <end position="314"/>
    </location>
</feature>
<dbReference type="InterPro" id="IPR000276">
    <property type="entry name" value="GPCR_Rhodpsn"/>
</dbReference>
<keyword evidence="8" id="KW-0675">Receptor</keyword>
<dbReference type="InterPro" id="IPR017452">
    <property type="entry name" value="GPCR_Rhodpsn_7TM"/>
</dbReference>